<gene>
    <name evidence="1" type="ORF">BDN72DRAFT_864371</name>
</gene>
<sequence>RWWNWPPSADTIEYMTLGPEDEAIWQSPDGVWYHRPGPVRYNSQGLPEYLVGRILSWSRTRRLYLVQWDGWPPSFNSWQDVRPGTNGVLLVVPVSPYEAPDVDGPFESDADGSFESDADGPFETDLDGLSIGSEPDSSSEPDSEMDGVEVDGGEVQGS</sequence>
<proteinExistence type="predicted"/>
<dbReference type="Proteomes" id="UP000308600">
    <property type="component" value="Unassembled WGS sequence"/>
</dbReference>
<evidence type="ECO:0000313" key="2">
    <source>
        <dbReference type="Proteomes" id="UP000308600"/>
    </source>
</evidence>
<keyword evidence="2" id="KW-1185">Reference proteome</keyword>
<dbReference type="EMBL" id="ML208777">
    <property type="protein sequence ID" value="TFK60426.1"/>
    <property type="molecule type" value="Genomic_DNA"/>
</dbReference>
<reference evidence="1 2" key="1">
    <citation type="journal article" date="2019" name="Nat. Ecol. Evol.">
        <title>Megaphylogeny resolves global patterns of mushroom evolution.</title>
        <authorList>
            <person name="Varga T."/>
            <person name="Krizsan K."/>
            <person name="Foldi C."/>
            <person name="Dima B."/>
            <person name="Sanchez-Garcia M."/>
            <person name="Sanchez-Ramirez S."/>
            <person name="Szollosi G.J."/>
            <person name="Szarkandi J.G."/>
            <person name="Papp V."/>
            <person name="Albert L."/>
            <person name="Andreopoulos W."/>
            <person name="Angelini C."/>
            <person name="Antonin V."/>
            <person name="Barry K.W."/>
            <person name="Bougher N.L."/>
            <person name="Buchanan P."/>
            <person name="Buyck B."/>
            <person name="Bense V."/>
            <person name="Catcheside P."/>
            <person name="Chovatia M."/>
            <person name="Cooper J."/>
            <person name="Damon W."/>
            <person name="Desjardin D."/>
            <person name="Finy P."/>
            <person name="Geml J."/>
            <person name="Haridas S."/>
            <person name="Hughes K."/>
            <person name="Justo A."/>
            <person name="Karasinski D."/>
            <person name="Kautmanova I."/>
            <person name="Kiss B."/>
            <person name="Kocsube S."/>
            <person name="Kotiranta H."/>
            <person name="LaButti K.M."/>
            <person name="Lechner B.E."/>
            <person name="Liimatainen K."/>
            <person name="Lipzen A."/>
            <person name="Lukacs Z."/>
            <person name="Mihaltcheva S."/>
            <person name="Morgado L.N."/>
            <person name="Niskanen T."/>
            <person name="Noordeloos M.E."/>
            <person name="Ohm R.A."/>
            <person name="Ortiz-Santana B."/>
            <person name="Ovrebo C."/>
            <person name="Racz N."/>
            <person name="Riley R."/>
            <person name="Savchenko A."/>
            <person name="Shiryaev A."/>
            <person name="Soop K."/>
            <person name="Spirin V."/>
            <person name="Szebenyi C."/>
            <person name="Tomsovsky M."/>
            <person name="Tulloss R.E."/>
            <person name="Uehling J."/>
            <person name="Grigoriev I.V."/>
            <person name="Vagvolgyi C."/>
            <person name="Papp T."/>
            <person name="Martin F.M."/>
            <person name="Miettinen O."/>
            <person name="Hibbett D.S."/>
            <person name="Nagy L.G."/>
        </authorList>
    </citation>
    <scope>NUCLEOTIDE SEQUENCE [LARGE SCALE GENOMIC DNA]</scope>
    <source>
        <strain evidence="1 2">NL-1719</strain>
    </source>
</reference>
<accession>A0ACD3A419</accession>
<name>A0ACD3A419_9AGAR</name>
<protein>
    <submittedName>
        <fullName evidence="1">Uncharacterized protein</fullName>
    </submittedName>
</protein>
<feature type="non-terminal residue" evidence="1">
    <location>
        <position position="1"/>
    </location>
</feature>
<organism evidence="1 2">
    <name type="scientific">Pluteus cervinus</name>
    <dbReference type="NCBI Taxonomy" id="181527"/>
    <lineage>
        <taxon>Eukaryota</taxon>
        <taxon>Fungi</taxon>
        <taxon>Dikarya</taxon>
        <taxon>Basidiomycota</taxon>
        <taxon>Agaricomycotina</taxon>
        <taxon>Agaricomycetes</taxon>
        <taxon>Agaricomycetidae</taxon>
        <taxon>Agaricales</taxon>
        <taxon>Pluteineae</taxon>
        <taxon>Pluteaceae</taxon>
        <taxon>Pluteus</taxon>
    </lineage>
</organism>
<evidence type="ECO:0000313" key="1">
    <source>
        <dbReference type="EMBL" id="TFK60426.1"/>
    </source>
</evidence>